<dbReference type="InterPro" id="IPR016164">
    <property type="entry name" value="FAD-linked_Oxase-like_C"/>
</dbReference>
<dbReference type="PANTHER" id="PTHR11748">
    <property type="entry name" value="D-LACTATE DEHYDROGENASE"/>
    <property type="match status" value="1"/>
</dbReference>
<dbReference type="InterPro" id="IPR036318">
    <property type="entry name" value="FAD-bd_PCMH-like_sf"/>
</dbReference>
<evidence type="ECO:0000256" key="1">
    <source>
        <dbReference type="ARBA" id="ARBA00001974"/>
    </source>
</evidence>
<dbReference type="InterPro" id="IPR016169">
    <property type="entry name" value="FAD-bd_PCMH_sub2"/>
</dbReference>
<dbReference type="InterPro" id="IPR004113">
    <property type="entry name" value="FAD-bd_oxidored_4_C"/>
</dbReference>
<name>A0ABS2RJ19_9ACTN</name>
<gene>
    <name evidence="6" type="ORF">JOE57_001883</name>
</gene>
<dbReference type="Gene3D" id="3.30.465.10">
    <property type="match status" value="1"/>
</dbReference>
<evidence type="ECO:0000256" key="3">
    <source>
        <dbReference type="ARBA" id="ARBA00022827"/>
    </source>
</evidence>
<organism evidence="6 7">
    <name type="scientific">Microlunatus panaciterrae</name>
    <dbReference type="NCBI Taxonomy" id="400768"/>
    <lineage>
        <taxon>Bacteria</taxon>
        <taxon>Bacillati</taxon>
        <taxon>Actinomycetota</taxon>
        <taxon>Actinomycetes</taxon>
        <taxon>Propionibacteriales</taxon>
        <taxon>Propionibacteriaceae</taxon>
        <taxon>Microlunatus</taxon>
    </lineage>
</organism>
<keyword evidence="2" id="KW-0285">Flavoprotein</keyword>
<dbReference type="RefSeq" id="WP_204917449.1">
    <property type="nucleotide sequence ID" value="NZ_BAAAQP010000002.1"/>
</dbReference>
<dbReference type="InterPro" id="IPR006094">
    <property type="entry name" value="Oxid_FAD_bind_N"/>
</dbReference>
<dbReference type="Proteomes" id="UP000704762">
    <property type="component" value="Unassembled WGS sequence"/>
</dbReference>
<evidence type="ECO:0000313" key="7">
    <source>
        <dbReference type="Proteomes" id="UP000704762"/>
    </source>
</evidence>
<sequence length="423" mass="43720">MGSSSVTGPSASALSAVRSACATVRDADEQDEVDGVRPALVAYPTSTEETGQVLRAAAAQALAVVPRGRGTKLTWGQPPSRVDLVVDLSRLDQVIDHAPGDLVLVTQAGTRLDSLQRTVAAAGQRLALDEMVPGASVGGAVATSTSGPHRVLAGTVRDLLIGVTLVRADGVVARAGGRVVKNVAGYDLGKLVTGSFGTLAVVTEAVFRLHPLPSARRFVTLSVRDADQAHLVVQAVVHGQVVPSAVEVDWPAEGAGTIAVLLEGTEGGVAARTKSILASLDSSPTEVADQPPGWWATYPWSAGEVALKLTFALTGLPAVLSELRAVALEEEVRVTLRGSAGAGVLYGAMPSETTPAAVVRVVQRLRAACRSWGGAVVILDGPAAVKQAIDLWGPIAAIDLMRRVKDQFDPQHRLSPGRFVGGI</sequence>
<dbReference type="Pfam" id="PF01565">
    <property type="entry name" value="FAD_binding_4"/>
    <property type="match status" value="1"/>
</dbReference>
<dbReference type="EMBL" id="JAFBCF010000001">
    <property type="protein sequence ID" value="MBM7798962.1"/>
    <property type="molecule type" value="Genomic_DNA"/>
</dbReference>
<keyword evidence="4" id="KW-0560">Oxidoreductase</keyword>
<dbReference type="Pfam" id="PF02913">
    <property type="entry name" value="FAD-oxidase_C"/>
    <property type="match status" value="1"/>
</dbReference>
<evidence type="ECO:0000256" key="4">
    <source>
        <dbReference type="ARBA" id="ARBA00023002"/>
    </source>
</evidence>
<accession>A0ABS2RJ19</accession>
<protein>
    <submittedName>
        <fullName evidence="6">Glycolate oxidase FAD binding subunit</fullName>
    </submittedName>
</protein>
<dbReference type="SUPFAM" id="SSF56176">
    <property type="entry name" value="FAD-binding/transporter-associated domain-like"/>
    <property type="match status" value="1"/>
</dbReference>
<proteinExistence type="predicted"/>
<feature type="domain" description="FAD-binding PCMH-type" evidence="5">
    <location>
        <begin position="33"/>
        <end position="212"/>
    </location>
</feature>
<keyword evidence="7" id="KW-1185">Reference proteome</keyword>
<evidence type="ECO:0000256" key="2">
    <source>
        <dbReference type="ARBA" id="ARBA00022630"/>
    </source>
</evidence>
<comment type="cofactor">
    <cofactor evidence="1">
        <name>FAD</name>
        <dbReference type="ChEBI" id="CHEBI:57692"/>
    </cofactor>
</comment>
<dbReference type="SUPFAM" id="SSF55103">
    <property type="entry name" value="FAD-linked oxidases, C-terminal domain"/>
    <property type="match status" value="1"/>
</dbReference>
<comment type="caution">
    <text evidence="6">The sequence shown here is derived from an EMBL/GenBank/DDBJ whole genome shotgun (WGS) entry which is preliminary data.</text>
</comment>
<reference evidence="6 7" key="1">
    <citation type="submission" date="2021-01" db="EMBL/GenBank/DDBJ databases">
        <title>Sequencing the genomes of 1000 actinobacteria strains.</title>
        <authorList>
            <person name="Klenk H.-P."/>
        </authorList>
    </citation>
    <scope>NUCLEOTIDE SEQUENCE [LARGE SCALE GENOMIC DNA]</scope>
    <source>
        <strain evidence="6 7">DSM 18662</strain>
    </source>
</reference>
<dbReference type="PROSITE" id="PS51387">
    <property type="entry name" value="FAD_PCMH"/>
    <property type="match status" value="1"/>
</dbReference>
<keyword evidence="3" id="KW-0274">FAD</keyword>
<evidence type="ECO:0000313" key="6">
    <source>
        <dbReference type="EMBL" id="MBM7798962.1"/>
    </source>
</evidence>
<dbReference type="InterPro" id="IPR016166">
    <property type="entry name" value="FAD-bd_PCMH"/>
</dbReference>
<evidence type="ECO:0000259" key="5">
    <source>
        <dbReference type="PROSITE" id="PS51387"/>
    </source>
</evidence>
<dbReference type="PANTHER" id="PTHR11748:SF103">
    <property type="entry name" value="GLYCOLATE OXIDASE SUBUNIT GLCE"/>
    <property type="match status" value="1"/>
</dbReference>